<proteinExistence type="predicted"/>
<dbReference type="Proteomes" id="UP000233837">
    <property type="component" value="Unassembled WGS sequence"/>
</dbReference>
<dbReference type="EMBL" id="KZ502422">
    <property type="protein sequence ID" value="PKU79729.1"/>
    <property type="molecule type" value="Genomic_DNA"/>
</dbReference>
<reference evidence="2 3" key="1">
    <citation type="journal article" date="2016" name="Sci. Rep.">
        <title>The Dendrobium catenatum Lindl. genome sequence provides insights into polysaccharide synthase, floral development and adaptive evolution.</title>
        <authorList>
            <person name="Zhang G.Q."/>
            <person name="Xu Q."/>
            <person name="Bian C."/>
            <person name="Tsai W.C."/>
            <person name="Yeh C.M."/>
            <person name="Liu K.W."/>
            <person name="Yoshida K."/>
            <person name="Zhang L.S."/>
            <person name="Chang S.B."/>
            <person name="Chen F."/>
            <person name="Shi Y."/>
            <person name="Su Y.Y."/>
            <person name="Zhang Y.Q."/>
            <person name="Chen L.J."/>
            <person name="Yin Y."/>
            <person name="Lin M."/>
            <person name="Huang H."/>
            <person name="Deng H."/>
            <person name="Wang Z.W."/>
            <person name="Zhu S.L."/>
            <person name="Zhao X."/>
            <person name="Deng C."/>
            <person name="Niu S.C."/>
            <person name="Huang J."/>
            <person name="Wang M."/>
            <person name="Liu G.H."/>
            <person name="Yang H.J."/>
            <person name="Xiao X.J."/>
            <person name="Hsiao Y.Y."/>
            <person name="Wu W.L."/>
            <person name="Chen Y.Y."/>
            <person name="Mitsuda N."/>
            <person name="Ohme-Takagi M."/>
            <person name="Luo Y.B."/>
            <person name="Van de Peer Y."/>
            <person name="Liu Z.J."/>
        </authorList>
    </citation>
    <scope>NUCLEOTIDE SEQUENCE [LARGE SCALE GENOMIC DNA]</scope>
    <source>
        <tissue evidence="2">The whole plant</tissue>
    </source>
</reference>
<protein>
    <submittedName>
        <fullName evidence="2">Uncharacterized protein</fullName>
    </submittedName>
</protein>
<name>A0A2I0WVP0_9ASPA</name>
<organism evidence="2 3">
    <name type="scientific">Dendrobium catenatum</name>
    <dbReference type="NCBI Taxonomy" id="906689"/>
    <lineage>
        <taxon>Eukaryota</taxon>
        <taxon>Viridiplantae</taxon>
        <taxon>Streptophyta</taxon>
        <taxon>Embryophyta</taxon>
        <taxon>Tracheophyta</taxon>
        <taxon>Spermatophyta</taxon>
        <taxon>Magnoliopsida</taxon>
        <taxon>Liliopsida</taxon>
        <taxon>Asparagales</taxon>
        <taxon>Orchidaceae</taxon>
        <taxon>Epidendroideae</taxon>
        <taxon>Malaxideae</taxon>
        <taxon>Dendrobiinae</taxon>
        <taxon>Dendrobium</taxon>
    </lineage>
</organism>
<feature type="compositionally biased region" description="Low complexity" evidence="1">
    <location>
        <begin position="62"/>
        <end position="71"/>
    </location>
</feature>
<evidence type="ECO:0000256" key="1">
    <source>
        <dbReference type="SAM" id="MobiDB-lite"/>
    </source>
</evidence>
<evidence type="ECO:0000313" key="2">
    <source>
        <dbReference type="EMBL" id="PKU79729.1"/>
    </source>
</evidence>
<reference evidence="2 3" key="2">
    <citation type="journal article" date="2017" name="Nature">
        <title>The Apostasia genome and the evolution of orchids.</title>
        <authorList>
            <person name="Zhang G.Q."/>
            <person name="Liu K.W."/>
            <person name="Li Z."/>
            <person name="Lohaus R."/>
            <person name="Hsiao Y.Y."/>
            <person name="Niu S.C."/>
            <person name="Wang J.Y."/>
            <person name="Lin Y.C."/>
            <person name="Xu Q."/>
            <person name="Chen L.J."/>
            <person name="Yoshida K."/>
            <person name="Fujiwara S."/>
            <person name="Wang Z.W."/>
            <person name="Zhang Y.Q."/>
            <person name="Mitsuda N."/>
            <person name="Wang M."/>
            <person name="Liu G.H."/>
            <person name="Pecoraro L."/>
            <person name="Huang H.X."/>
            <person name="Xiao X.J."/>
            <person name="Lin M."/>
            <person name="Wu X.Y."/>
            <person name="Wu W.L."/>
            <person name="Chen Y.Y."/>
            <person name="Chang S.B."/>
            <person name="Sakamoto S."/>
            <person name="Ohme-Takagi M."/>
            <person name="Yagi M."/>
            <person name="Zeng S.J."/>
            <person name="Shen C.Y."/>
            <person name="Yeh C.M."/>
            <person name="Luo Y.B."/>
            <person name="Tsai W.C."/>
            <person name="Van de Peer Y."/>
            <person name="Liu Z.J."/>
        </authorList>
    </citation>
    <scope>NUCLEOTIDE SEQUENCE [LARGE SCALE GENOMIC DNA]</scope>
    <source>
        <tissue evidence="2">The whole plant</tissue>
    </source>
</reference>
<accession>A0A2I0WVP0</accession>
<feature type="compositionally biased region" description="Polar residues" evidence="1">
    <location>
        <begin position="43"/>
        <end position="52"/>
    </location>
</feature>
<feature type="region of interest" description="Disordered" evidence="1">
    <location>
        <begin position="1"/>
        <end position="84"/>
    </location>
</feature>
<keyword evidence="3" id="KW-1185">Reference proteome</keyword>
<dbReference type="AlphaFoldDB" id="A0A2I0WVP0"/>
<gene>
    <name evidence="2" type="ORF">MA16_Dca010957</name>
</gene>
<evidence type="ECO:0000313" key="3">
    <source>
        <dbReference type="Proteomes" id="UP000233837"/>
    </source>
</evidence>
<sequence length="84" mass="9052">MKGQKTAKQPAEFLHKKQGNNPWKTPPAATENQPARDPKSQNKRQGSISQEKAASKGKPRGRATGTTTANRNQKDKGRGGSNQG</sequence>